<proteinExistence type="inferred from homology"/>
<comment type="caution">
    <text evidence="3">The sequence shown here is derived from an EMBL/GenBank/DDBJ whole genome shotgun (WGS) entry which is preliminary data.</text>
</comment>
<feature type="region of interest" description="Disordered" evidence="2">
    <location>
        <begin position="227"/>
        <end position="274"/>
    </location>
</feature>
<dbReference type="GO" id="GO:0008017">
    <property type="term" value="F:microtubule binding"/>
    <property type="evidence" value="ECO:0007669"/>
    <property type="project" value="TreeGrafter"/>
</dbReference>
<feature type="compositionally biased region" description="Polar residues" evidence="2">
    <location>
        <begin position="125"/>
        <end position="141"/>
    </location>
</feature>
<sequence length="506" mass="55348">MVVAGPTPSREDPRRPPLTPSDNSNAAVASSRRPRNKEIASRYLSSYTASPSPSPSPSPSTSNSYSSPSSRRFPSPTVSSRSVPTPHQRRSSSVDRSRPSTGSTTTSSSSNSTTATTTTTTTRSLAVSFQGSSFFYQTSRAKPTPTPGRRSLEYSQQNRPWPAAVRSLDYSSTGRSAGIEDRGSNGEVSGSSDTDSVSSGSNSGSHEFMLPPRAKVTSRGISVSARFLQESHGRQRLVRSPSPSKVASPSPARGMSSPLRGRGGAPTVSQANQQQQLNAPSILSFAMEVRRAKKGEYRIEEAHLLRLLDNRHLQWRWVNAKFNSAMQDQKQISEKYLYNAWRSISELRESVAIKRMKLQLLNLNLKLASILKRQVIYLEEWSEMDGEHASSLAGAIEALKASTLRLPVVGGAKADIQKLKEVTSAAINTFLLMESSNSFLSKVHRTSSLIHQLGEVVLKEHMLLHQSRDLLSTAVALHKFQLLGFSKKLFPSPGYYELMGHSLSTK</sequence>
<dbReference type="PANTHER" id="PTHR31807:SF2">
    <property type="entry name" value="PROTEIN SNOWY COTYLEDON 3"/>
    <property type="match status" value="1"/>
</dbReference>
<evidence type="ECO:0000256" key="1">
    <source>
        <dbReference type="ARBA" id="ARBA00010016"/>
    </source>
</evidence>
<protein>
    <submittedName>
        <fullName evidence="3">QWRF motif protein (DUF566)</fullName>
    </submittedName>
</protein>
<dbReference type="AlphaFoldDB" id="A0AAV8D4H6"/>
<feature type="region of interest" description="Disordered" evidence="2">
    <location>
        <begin position="1"/>
        <end position="215"/>
    </location>
</feature>
<dbReference type="PANTHER" id="PTHR31807">
    <property type="entry name" value="AUGMIN FAMILY MEMBER"/>
    <property type="match status" value="1"/>
</dbReference>
<accession>A0AAV8D4H6</accession>
<evidence type="ECO:0000313" key="3">
    <source>
        <dbReference type="EMBL" id="KAJ4762859.1"/>
    </source>
</evidence>
<keyword evidence="4" id="KW-1185">Reference proteome</keyword>
<gene>
    <name evidence="3" type="ORF">LUZ62_073234</name>
</gene>
<reference evidence="3" key="1">
    <citation type="submission" date="2022-08" db="EMBL/GenBank/DDBJ databases">
        <authorList>
            <person name="Marques A."/>
        </authorList>
    </citation>
    <scope>NUCLEOTIDE SEQUENCE</scope>
    <source>
        <strain evidence="3">RhyPub2mFocal</strain>
        <tissue evidence="3">Leaves</tissue>
    </source>
</reference>
<evidence type="ECO:0000313" key="4">
    <source>
        <dbReference type="Proteomes" id="UP001140206"/>
    </source>
</evidence>
<dbReference type="GO" id="GO:0005737">
    <property type="term" value="C:cytoplasm"/>
    <property type="evidence" value="ECO:0007669"/>
    <property type="project" value="TreeGrafter"/>
</dbReference>
<dbReference type="InterPro" id="IPR007573">
    <property type="entry name" value="QWRF"/>
</dbReference>
<dbReference type="EMBL" id="JAMFTS010000004">
    <property type="protein sequence ID" value="KAJ4762859.1"/>
    <property type="molecule type" value="Genomic_DNA"/>
</dbReference>
<comment type="similarity">
    <text evidence="1">Belongs to the QWRF family.</text>
</comment>
<name>A0AAV8D4H6_9POAL</name>
<feature type="compositionally biased region" description="Low complexity" evidence="2">
    <location>
        <begin position="238"/>
        <end position="253"/>
    </location>
</feature>
<organism evidence="3 4">
    <name type="scientific">Rhynchospora pubera</name>
    <dbReference type="NCBI Taxonomy" id="906938"/>
    <lineage>
        <taxon>Eukaryota</taxon>
        <taxon>Viridiplantae</taxon>
        <taxon>Streptophyta</taxon>
        <taxon>Embryophyta</taxon>
        <taxon>Tracheophyta</taxon>
        <taxon>Spermatophyta</taxon>
        <taxon>Magnoliopsida</taxon>
        <taxon>Liliopsida</taxon>
        <taxon>Poales</taxon>
        <taxon>Cyperaceae</taxon>
        <taxon>Cyperoideae</taxon>
        <taxon>Rhynchosporeae</taxon>
        <taxon>Rhynchospora</taxon>
    </lineage>
</organism>
<dbReference type="Pfam" id="PF04484">
    <property type="entry name" value="QWRF"/>
    <property type="match status" value="1"/>
</dbReference>
<feature type="compositionally biased region" description="Low complexity" evidence="2">
    <location>
        <begin position="99"/>
        <end position="124"/>
    </location>
</feature>
<feature type="compositionally biased region" description="Low complexity" evidence="2">
    <location>
        <begin position="188"/>
        <end position="205"/>
    </location>
</feature>
<dbReference type="GO" id="GO:0005880">
    <property type="term" value="C:nuclear microtubule"/>
    <property type="evidence" value="ECO:0007669"/>
    <property type="project" value="TreeGrafter"/>
</dbReference>
<dbReference type="GO" id="GO:0051225">
    <property type="term" value="P:spindle assembly"/>
    <property type="evidence" value="ECO:0007669"/>
    <property type="project" value="TreeGrafter"/>
</dbReference>
<feature type="compositionally biased region" description="Low complexity" evidence="2">
    <location>
        <begin position="59"/>
        <end position="86"/>
    </location>
</feature>
<dbReference type="Proteomes" id="UP001140206">
    <property type="component" value="Chromosome 4"/>
</dbReference>
<evidence type="ECO:0000256" key="2">
    <source>
        <dbReference type="SAM" id="MobiDB-lite"/>
    </source>
</evidence>